<keyword evidence="2 6" id="KW-0805">Transcription regulation</keyword>
<dbReference type="GO" id="GO:0045892">
    <property type="term" value="P:negative regulation of DNA-templated transcription"/>
    <property type="evidence" value="ECO:0007669"/>
    <property type="project" value="UniProtKB-UniRule"/>
</dbReference>
<dbReference type="NCBIfam" id="TIGR00331">
    <property type="entry name" value="hrcA"/>
    <property type="match status" value="1"/>
</dbReference>
<dbReference type="RefSeq" id="WP_035380222.1">
    <property type="nucleotide sequence ID" value="NZ_AZQP01000028.1"/>
</dbReference>
<dbReference type="Gene3D" id="3.30.450.40">
    <property type="match status" value="1"/>
</dbReference>
<comment type="function">
    <text evidence="5 6">Negative regulator of class I heat shock genes (grpE-dnaK-dnaJ and groELS operons). Prevents heat-shock induction of these operons.</text>
</comment>
<dbReference type="InterPro" id="IPR029016">
    <property type="entry name" value="GAF-like_dom_sf"/>
</dbReference>
<dbReference type="InterPro" id="IPR021153">
    <property type="entry name" value="HrcA_C"/>
</dbReference>
<evidence type="ECO:0000313" key="9">
    <source>
        <dbReference type="Proteomes" id="UP000019681"/>
    </source>
</evidence>
<evidence type="ECO:0000256" key="2">
    <source>
        <dbReference type="ARBA" id="ARBA00023015"/>
    </source>
</evidence>
<evidence type="ECO:0000256" key="1">
    <source>
        <dbReference type="ARBA" id="ARBA00022491"/>
    </source>
</evidence>
<evidence type="ECO:0000256" key="3">
    <source>
        <dbReference type="ARBA" id="ARBA00023016"/>
    </source>
</evidence>
<sequence>MDLGERKKLILRAIVNDYIQTAEPVGSRSISKKQEIGISSATIRNEMADLEELGYLQQPHTSAGRIPSDKGYRFYVNELMEVNVPTVKEIEYMKNMMQLVTVNEINKIIKRMTKMLSQITCYTSAIVTPSVKNSSVKSIQLIHVTSNDIVAVIVTDTGIIKNFVINTPRSITNDTLIKINNMLNEKLSGLTLNEINLEVISSIQSELRGYTEILNAIIPALYECLTSMDCDVFLEGVTNIFKHPEYKDIEKAENFLSILDKKDIIKKILTVDDNNYSVYIGNENIYDGIKDCSIVKATYRINNKTVGHIGVIGPTRMDYGKVIGTLKLISTTINDMLKNTSKE</sequence>
<dbReference type="OrthoDB" id="9783139at2"/>
<dbReference type="AlphaFoldDB" id="A0A017RW30"/>
<dbReference type="InterPro" id="IPR023120">
    <property type="entry name" value="WHTH_transcript_rep_HrcA_IDD"/>
</dbReference>
<keyword evidence="9" id="KW-1185">Reference proteome</keyword>
<dbReference type="FunFam" id="1.10.10.10:FF:000049">
    <property type="entry name" value="Heat-inducible transcription repressor HrcA"/>
    <property type="match status" value="1"/>
</dbReference>
<evidence type="ECO:0000313" key="8">
    <source>
        <dbReference type="EMBL" id="EYE88110.1"/>
    </source>
</evidence>
<comment type="caution">
    <text evidence="8">The sequence shown here is derived from an EMBL/GenBank/DDBJ whole genome shotgun (WGS) entry which is preliminary data.</text>
</comment>
<proteinExistence type="inferred from homology"/>
<protein>
    <recommendedName>
        <fullName evidence="6">Heat-inducible transcription repressor HrcA</fullName>
    </recommendedName>
</protein>
<dbReference type="Gene3D" id="3.30.390.60">
    <property type="entry name" value="Heat-inducible transcription repressor hrca homolog, domain 3"/>
    <property type="match status" value="1"/>
</dbReference>
<reference evidence="8 9" key="1">
    <citation type="journal article" date="2014" name="Genome Announc.">
        <title>Draft Genome Sequence of Fervidicella metallireducens Strain AeBT, an Iron-Reducing Thermoanaerobe from the Great Artesian Basin.</title>
        <authorList>
            <person name="Patel B.K."/>
        </authorList>
    </citation>
    <scope>NUCLEOTIDE SEQUENCE [LARGE SCALE GENOMIC DNA]</scope>
    <source>
        <strain evidence="8 9">AeB</strain>
    </source>
</reference>
<feature type="domain" description="Heat-inducible transcription repressor HrcA C-terminal" evidence="7">
    <location>
        <begin position="107"/>
        <end position="323"/>
    </location>
</feature>
<dbReference type="Gene3D" id="1.10.10.10">
    <property type="entry name" value="Winged helix-like DNA-binding domain superfamily/Winged helix DNA-binding domain"/>
    <property type="match status" value="1"/>
</dbReference>
<dbReference type="PANTHER" id="PTHR34824">
    <property type="entry name" value="HEAT-INDUCIBLE TRANSCRIPTION REPRESSOR HRCA"/>
    <property type="match status" value="1"/>
</dbReference>
<dbReference type="InterPro" id="IPR036390">
    <property type="entry name" value="WH_DNA-bd_sf"/>
</dbReference>
<gene>
    <name evidence="6" type="primary">hrcA</name>
    <name evidence="8" type="ORF">Q428_09505</name>
</gene>
<dbReference type="Proteomes" id="UP000019681">
    <property type="component" value="Unassembled WGS sequence"/>
</dbReference>
<organism evidence="8 9">
    <name type="scientific">Fervidicella metallireducens AeB</name>
    <dbReference type="NCBI Taxonomy" id="1403537"/>
    <lineage>
        <taxon>Bacteria</taxon>
        <taxon>Bacillati</taxon>
        <taxon>Bacillota</taxon>
        <taxon>Clostridia</taxon>
        <taxon>Eubacteriales</taxon>
        <taxon>Clostridiaceae</taxon>
        <taxon>Fervidicella</taxon>
    </lineage>
</organism>
<evidence type="ECO:0000256" key="6">
    <source>
        <dbReference type="HAMAP-Rule" id="MF_00081"/>
    </source>
</evidence>
<comment type="similarity">
    <text evidence="6">Belongs to the HrcA family.</text>
</comment>
<keyword evidence="3 6" id="KW-0346">Stress response</keyword>
<dbReference type="InterPro" id="IPR036388">
    <property type="entry name" value="WH-like_DNA-bd_sf"/>
</dbReference>
<evidence type="ECO:0000259" key="7">
    <source>
        <dbReference type="Pfam" id="PF01628"/>
    </source>
</evidence>
<dbReference type="EMBL" id="AZQP01000028">
    <property type="protein sequence ID" value="EYE88110.1"/>
    <property type="molecule type" value="Genomic_DNA"/>
</dbReference>
<dbReference type="InterPro" id="IPR002571">
    <property type="entry name" value="HrcA"/>
</dbReference>
<dbReference type="HAMAP" id="MF_00081">
    <property type="entry name" value="HrcA"/>
    <property type="match status" value="1"/>
</dbReference>
<dbReference type="STRING" id="1403537.Q428_09505"/>
<dbReference type="SUPFAM" id="SSF55781">
    <property type="entry name" value="GAF domain-like"/>
    <property type="match status" value="1"/>
</dbReference>
<dbReference type="PIRSF" id="PIRSF005485">
    <property type="entry name" value="HrcA"/>
    <property type="match status" value="1"/>
</dbReference>
<evidence type="ECO:0000256" key="5">
    <source>
        <dbReference type="ARBA" id="ARBA00055319"/>
    </source>
</evidence>
<keyword evidence="4 6" id="KW-0804">Transcription</keyword>
<evidence type="ECO:0000256" key="4">
    <source>
        <dbReference type="ARBA" id="ARBA00023163"/>
    </source>
</evidence>
<keyword evidence="1 6" id="KW-0678">Repressor</keyword>
<dbReference type="Pfam" id="PF01628">
    <property type="entry name" value="HrcA"/>
    <property type="match status" value="1"/>
</dbReference>
<name>A0A017RW30_9CLOT</name>
<accession>A0A017RW30</accession>
<dbReference type="PANTHER" id="PTHR34824:SF1">
    <property type="entry name" value="HEAT-INDUCIBLE TRANSCRIPTION REPRESSOR HRCA"/>
    <property type="match status" value="1"/>
</dbReference>
<dbReference type="SUPFAM" id="SSF46785">
    <property type="entry name" value="Winged helix' DNA-binding domain"/>
    <property type="match status" value="1"/>
</dbReference>
<dbReference type="GO" id="GO:0003677">
    <property type="term" value="F:DNA binding"/>
    <property type="evidence" value="ECO:0007669"/>
    <property type="project" value="InterPro"/>
</dbReference>